<evidence type="ECO:0000313" key="2">
    <source>
        <dbReference type="EMBL" id="MFC4619651.1"/>
    </source>
</evidence>
<feature type="transmembrane region" description="Helical" evidence="1">
    <location>
        <begin position="59"/>
        <end position="81"/>
    </location>
</feature>
<dbReference type="Pfam" id="PF10710">
    <property type="entry name" value="DUF2512"/>
    <property type="match status" value="1"/>
</dbReference>
<comment type="caution">
    <text evidence="2">The sequence shown here is derived from an EMBL/GenBank/DDBJ whole genome shotgun (WGS) entry which is preliminary data.</text>
</comment>
<name>A0ABV9GRT8_9BACL</name>
<dbReference type="InterPro" id="IPR019649">
    <property type="entry name" value="DUF2512"/>
</dbReference>
<evidence type="ECO:0000313" key="3">
    <source>
        <dbReference type="Proteomes" id="UP001596022"/>
    </source>
</evidence>
<accession>A0ABV9GRT8</accession>
<evidence type="ECO:0000256" key="1">
    <source>
        <dbReference type="SAM" id="Phobius"/>
    </source>
</evidence>
<dbReference type="EMBL" id="JBHSFW010000010">
    <property type="protein sequence ID" value="MFC4619651.1"/>
    <property type="molecule type" value="Genomic_DNA"/>
</dbReference>
<feature type="transmembrane region" description="Helical" evidence="1">
    <location>
        <begin position="87"/>
        <end position="110"/>
    </location>
</feature>
<keyword evidence="3" id="KW-1185">Reference proteome</keyword>
<dbReference type="Proteomes" id="UP001596022">
    <property type="component" value="Unassembled WGS sequence"/>
</dbReference>
<organism evidence="2 3">
    <name type="scientific">Camelliibacillus cellulosilyticus</name>
    <dbReference type="NCBI Taxonomy" id="2174486"/>
    <lineage>
        <taxon>Bacteria</taxon>
        <taxon>Bacillati</taxon>
        <taxon>Bacillota</taxon>
        <taxon>Bacilli</taxon>
        <taxon>Bacillales</taxon>
        <taxon>Sporolactobacillaceae</taxon>
        <taxon>Camelliibacillus</taxon>
    </lineage>
</organism>
<feature type="transmembrane region" description="Helical" evidence="1">
    <location>
        <begin position="5"/>
        <end position="25"/>
    </location>
</feature>
<sequence length="121" mass="13610">MITNFILKLVLAPVIVILCDLLSPYQINYASVYEAILIGLTIAIVGFAVEWLMLRRGTLWITTISDFVFTLCIVFFGSMVFNDARVSTAGALIISLIFGIMEYFIHLWVLRKDFGGRLAAR</sequence>
<proteinExistence type="predicted"/>
<keyword evidence="1" id="KW-0812">Transmembrane</keyword>
<protein>
    <submittedName>
        <fullName evidence="2">DUF2512 family protein</fullName>
    </submittedName>
</protein>
<feature type="transmembrane region" description="Helical" evidence="1">
    <location>
        <begin position="31"/>
        <end position="52"/>
    </location>
</feature>
<gene>
    <name evidence="2" type="ORF">ACFO4N_13090</name>
</gene>
<keyword evidence="1" id="KW-0472">Membrane</keyword>
<dbReference type="RefSeq" id="WP_376846742.1">
    <property type="nucleotide sequence ID" value="NZ_JBHSFW010000010.1"/>
</dbReference>
<reference evidence="3" key="1">
    <citation type="journal article" date="2019" name="Int. J. Syst. Evol. Microbiol.">
        <title>The Global Catalogue of Microorganisms (GCM) 10K type strain sequencing project: providing services to taxonomists for standard genome sequencing and annotation.</title>
        <authorList>
            <consortium name="The Broad Institute Genomics Platform"/>
            <consortium name="The Broad Institute Genome Sequencing Center for Infectious Disease"/>
            <person name="Wu L."/>
            <person name="Ma J."/>
        </authorList>
    </citation>
    <scope>NUCLEOTIDE SEQUENCE [LARGE SCALE GENOMIC DNA]</scope>
    <source>
        <strain evidence="3">CGMCC 1.16306</strain>
    </source>
</reference>
<keyword evidence="1" id="KW-1133">Transmembrane helix</keyword>